<keyword evidence="1" id="KW-0812">Transmembrane</keyword>
<feature type="transmembrane region" description="Helical" evidence="1">
    <location>
        <begin position="113"/>
        <end position="135"/>
    </location>
</feature>
<dbReference type="Proteomes" id="UP000661607">
    <property type="component" value="Unassembled WGS sequence"/>
</dbReference>
<feature type="transmembrane region" description="Helical" evidence="1">
    <location>
        <begin position="20"/>
        <end position="40"/>
    </location>
</feature>
<reference evidence="2 3" key="1">
    <citation type="submission" date="2020-10" db="EMBL/GenBank/DDBJ databases">
        <title>Sequencing the genomes of 1000 actinobacteria strains.</title>
        <authorList>
            <person name="Klenk H.-P."/>
        </authorList>
    </citation>
    <scope>NUCLEOTIDE SEQUENCE [LARGE SCALE GENOMIC DNA]</scope>
    <source>
        <strain evidence="2 3">DSM 43748</strain>
    </source>
</reference>
<dbReference type="EMBL" id="JADBEF010000001">
    <property type="protein sequence ID" value="MBE1560506.1"/>
    <property type="molecule type" value="Genomic_DNA"/>
</dbReference>
<sequence>MTLTQQTARQAEVPTRRTLIVILSVLGGAVLSMIWSATFVDKVIGGTVATALLGEDPQDFVFTGTAAGMIFAFVTGVAGTFTACNVAVFGALAPLFGEGEGVRGRLVRALRPLGWLVVGMVVVSATYGVIAALVGEGMPQASTAPSGSGLSPRSIQSMVTFGLIGLVMIYLGLAALGVVRDPLRRVSARFPHARVLLMGALIGGFLVGRPYGLFRQLFRDTAASQDALYGALAFVLQSAGNILLVAVLFLVLAGVAGGRVNRWFQAKPGRAAVVAGAALLVVGVFTLLYWDVRLLARRDLIWYPIAPWA</sequence>
<keyword evidence="1" id="KW-1133">Transmembrane helix</keyword>
<accession>A0ABR9KEQ7</accession>
<evidence type="ECO:0000313" key="3">
    <source>
        <dbReference type="Proteomes" id="UP000661607"/>
    </source>
</evidence>
<protein>
    <submittedName>
        <fullName evidence="2">Sterol desaturase/sphingolipid hydroxylase (Fatty acid hydroxylase superfamily)</fullName>
    </submittedName>
</protein>
<feature type="transmembrane region" description="Helical" evidence="1">
    <location>
        <begin position="60"/>
        <end position="93"/>
    </location>
</feature>
<evidence type="ECO:0000256" key="1">
    <source>
        <dbReference type="SAM" id="Phobius"/>
    </source>
</evidence>
<keyword evidence="1" id="KW-0472">Membrane</keyword>
<feature type="transmembrane region" description="Helical" evidence="1">
    <location>
        <begin position="191"/>
        <end position="208"/>
    </location>
</feature>
<feature type="transmembrane region" description="Helical" evidence="1">
    <location>
        <begin position="269"/>
        <end position="290"/>
    </location>
</feature>
<name>A0ABR9KEQ7_9ACTN</name>
<dbReference type="RefSeq" id="WP_192775575.1">
    <property type="nucleotide sequence ID" value="NZ_BAAASY010000007.1"/>
</dbReference>
<evidence type="ECO:0000313" key="2">
    <source>
        <dbReference type="EMBL" id="MBE1560506.1"/>
    </source>
</evidence>
<comment type="caution">
    <text evidence="2">The sequence shown here is derived from an EMBL/GenBank/DDBJ whole genome shotgun (WGS) entry which is preliminary data.</text>
</comment>
<feature type="transmembrane region" description="Helical" evidence="1">
    <location>
        <begin position="228"/>
        <end position="257"/>
    </location>
</feature>
<organism evidence="2 3">
    <name type="scientific">Nonomuraea africana</name>
    <dbReference type="NCBI Taxonomy" id="46171"/>
    <lineage>
        <taxon>Bacteria</taxon>
        <taxon>Bacillati</taxon>
        <taxon>Actinomycetota</taxon>
        <taxon>Actinomycetes</taxon>
        <taxon>Streptosporangiales</taxon>
        <taxon>Streptosporangiaceae</taxon>
        <taxon>Nonomuraea</taxon>
    </lineage>
</organism>
<feature type="transmembrane region" description="Helical" evidence="1">
    <location>
        <begin position="155"/>
        <end position="179"/>
    </location>
</feature>
<gene>
    <name evidence="2" type="ORF">H4W81_003285</name>
</gene>
<proteinExistence type="predicted"/>
<keyword evidence="3" id="KW-1185">Reference proteome</keyword>